<keyword evidence="1" id="KW-0812">Transmembrane</keyword>
<name>A0A5A7Q477_STRAF</name>
<keyword evidence="1" id="KW-1133">Transmembrane helix</keyword>
<dbReference type="EMBL" id="BKCP01005738">
    <property type="protein sequence ID" value="GER39698.1"/>
    <property type="molecule type" value="Genomic_DNA"/>
</dbReference>
<accession>A0A5A7Q477</accession>
<protein>
    <submittedName>
        <fullName evidence="2">Uncharacterized protein</fullName>
    </submittedName>
</protein>
<dbReference type="InterPro" id="IPR012862">
    <property type="entry name" value="DUF1635"/>
</dbReference>
<dbReference type="Pfam" id="PF07795">
    <property type="entry name" value="DUF1635"/>
    <property type="match status" value="1"/>
</dbReference>
<feature type="transmembrane region" description="Helical" evidence="1">
    <location>
        <begin position="51"/>
        <end position="72"/>
    </location>
</feature>
<evidence type="ECO:0000313" key="3">
    <source>
        <dbReference type="Proteomes" id="UP000325081"/>
    </source>
</evidence>
<dbReference type="OrthoDB" id="784654at2759"/>
<dbReference type="Proteomes" id="UP000325081">
    <property type="component" value="Unassembled WGS sequence"/>
</dbReference>
<feature type="non-terminal residue" evidence="2">
    <location>
        <position position="207"/>
    </location>
</feature>
<keyword evidence="1" id="KW-0472">Membrane</keyword>
<sequence>MEDLRQSVGVAMEMQNRVRYTTQVHDKVELQNDVATKNKNKNLQTKINESIHFLQIAIFIFPNLISLLPTYLSASLREKLKGNNFLTVTFRFIPFFFSYSQLTNKIEGAPLFFEVLSSRDLNFSKLLAAMRKGRKRSLCNSLTGTGKKEELVEDFILNLKPLIEERGNMRLKVQEEVQSKDLDIAQLKALLTRVLKERDEAQKACQK</sequence>
<evidence type="ECO:0000256" key="1">
    <source>
        <dbReference type="SAM" id="Phobius"/>
    </source>
</evidence>
<keyword evidence="3" id="KW-1185">Reference proteome</keyword>
<organism evidence="2 3">
    <name type="scientific">Striga asiatica</name>
    <name type="common">Asiatic witchweed</name>
    <name type="synonym">Buchnera asiatica</name>
    <dbReference type="NCBI Taxonomy" id="4170"/>
    <lineage>
        <taxon>Eukaryota</taxon>
        <taxon>Viridiplantae</taxon>
        <taxon>Streptophyta</taxon>
        <taxon>Embryophyta</taxon>
        <taxon>Tracheophyta</taxon>
        <taxon>Spermatophyta</taxon>
        <taxon>Magnoliopsida</taxon>
        <taxon>eudicotyledons</taxon>
        <taxon>Gunneridae</taxon>
        <taxon>Pentapetalae</taxon>
        <taxon>asterids</taxon>
        <taxon>lamiids</taxon>
        <taxon>Lamiales</taxon>
        <taxon>Orobanchaceae</taxon>
        <taxon>Buchnereae</taxon>
        <taxon>Striga</taxon>
    </lineage>
</organism>
<comment type="caution">
    <text evidence="2">The sequence shown here is derived from an EMBL/GenBank/DDBJ whole genome shotgun (WGS) entry which is preliminary data.</text>
</comment>
<proteinExistence type="predicted"/>
<dbReference type="AlphaFoldDB" id="A0A5A7Q477"/>
<reference evidence="3" key="1">
    <citation type="journal article" date="2019" name="Curr. Biol.">
        <title>Genome Sequence of Striga asiatica Provides Insight into the Evolution of Plant Parasitism.</title>
        <authorList>
            <person name="Yoshida S."/>
            <person name="Kim S."/>
            <person name="Wafula E.K."/>
            <person name="Tanskanen J."/>
            <person name="Kim Y.M."/>
            <person name="Honaas L."/>
            <person name="Yang Z."/>
            <person name="Spallek T."/>
            <person name="Conn C.E."/>
            <person name="Ichihashi Y."/>
            <person name="Cheong K."/>
            <person name="Cui S."/>
            <person name="Der J.P."/>
            <person name="Gundlach H."/>
            <person name="Jiao Y."/>
            <person name="Hori C."/>
            <person name="Ishida J.K."/>
            <person name="Kasahara H."/>
            <person name="Kiba T."/>
            <person name="Kim M.S."/>
            <person name="Koo N."/>
            <person name="Laohavisit A."/>
            <person name="Lee Y.H."/>
            <person name="Lumba S."/>
            <person name="McCourt P."/>
            <person name="Mortimer J.C."/>
            <person name="Mutuku J.M."/>
            <person name="Nomura T."/>
            <person name="Sasaki-Sekimoto Y."/>
            <person name="Seto Y."/>
            <person name="Wang Y."/>
            <person name="Wakatake T."/>
            <person name="Sakakibara H."/>
            <person name="Demura T."/>
            <person name="Yamaguchi S."/>
            <person name="Yoneyama K."/>
            <person name="Manabe R.I."/>
            <person name="Nelson D.C."/>
            <person name="Schulman A.H."/>
            <person name="Timko M.P."/>
            <person name="dePamphilis C.W."/>
            <person name="Choi D."/>
            <person name="Shirasu K."/>
        </authorList>
    </citation>
    <scope>NUCLEOTIDE SEQUENCE [LARGE SCALE GENOMIC DNA]</scope>
    <source>
        <strain evidence="3">cv. UVA1</strain>
    </source>
</reference>
<evidence type="ECO:0000313" key="2">
    <source>
        <dbReference type="EMBL" id="GER39698.1"/>
    </source>
</evidence>
<gene>
    <name evidence="2" type="ORF">STAS_16327</name>
</gene>